<dbReference type="InterPro" id="IPR015358">
    <property type="entry name" value="Tscrpt_reg_MerR_DNA-bd"/>
</dbReference>
<evidence type="ECO:0000256" key="1">
    <source>
        <dbReference type="ARBA" id="ARBA00023015"/>
    </source>
</evidence>
<keyword evidence="3" id="KW-0804">Transcription</keyword>
<dbReference type="InterPro" id="IPR000551">
    <property type="entry name" value="MerR-type_HTH_dom"/>
</dbReference>
<dbReference type="PROSITE" id="PS50937">
    <property type="entry name" value="HTH_MERR_2"/>
    <property type="match status" value="1"/>
</dbReference>
<name>A0AB74U6A8_9GAMM</name>
<sequence>MESRLTIGQLAEATGTKAVTIRYYERVGLISPATRTPGGYRLYTARERDRLIFIRRARHLGLSLEEVKSLLGLADDENAPCRQVDSIIREQLERVRSRLQDLRQLEQELDRLDRCCRADTVAHCKIIESLSRTQET</sequence>
<evidence type="ECO:0000256" key="2">
    <source>
        <dbReference type="ARBA" id="ARBA00023125"/>
    </source>
</evidence>
<evidence type="ECO:0000259" key="4">
    <source>
        <dbReference type="PROSITE" id="PS50937"/>
    </source>
</evidence>
<dbReference type="PANTHER" id="PTHR30204">
    <property type="entry name" value="REDOX-CYCLING DRUG-SENSING TRANSCRIPTIONAL ACTIVATOR SOXR"/>
    <property type="match status" value="1"/>
</dbReference>
<feature type="domain" description="HTH merR-type" evidence="4">
    <location>
        <begin position="4"/>
        <end position="73"/>
    </location>
</feature>
<reference evidence="5" key="1">
    <citation type="submission" date="2024-06" db="EMBL/GenBank/DDBJ databases">
        <title>Complete genome of Salinicola endophyticus HNIBRBA4755.</title>
        <authorList>
            <person name="Shin S.Y."/>
            <person name="Kang H."/>
            <person name="Song J."/>
        </authorList>
    </citation>
    <scope>NUCLEOTIDE SEQUENCE</scope>
    <source>
        <strain evidence="5">HNIBRBA4755</strain>
    </source>
</reference>
<proteinExistence type="predicted"/>
<dbReference type="PANTHER" id="PTHR30204:SF92">
    <property type="entry name" value="HTH-TYPE TRANSCRIPTIONAL REGULATOR ZNTR"/>
    <property type="match status" value="1"/>
</dbReference>
<dbReference type="RefSeq" id="WP_353980340.1">
    <property type="nucleotide sequence ID" value="NZ_CP159578.1"/>
</dbReference>
<dbReference type="GO" id="GO:0003677">
    <property type="term" value="F:DNA binding"/>
    <property type="evidence" value="ECO:0007669"/>
    <property type="project" value="UniProtKB-KW"/>
</dbReference>
<dbReference type="SMART" id="SM00422">
    <property type="entry name" value="HTH_MERR"/>
    <property type="match status" value="1"/>
</dbReference>
<keyword evidence="1" id="KW-0805">Transcription regulation</keyword>
<protein>
    <submittedName>
        <fullName evidence="5">Helix-turn-helix domain-containing protein</fullName>
    </submittedName>
</protein>
<dbReference type="Gene3D" id="1.10.1660.10">
    <property type="match status" value="1"/>
</dbReference>
<keyword evidence="2" id="KW-0238">DNA-binding</keyword>
<dbReference type="Pfam" id="PF09278">
    <property type="entry name" value="MerR-DNA-bind"/>
    <property type="match status" value="1"/>
</dbReference>
<dbReference type="PRINTS" id="PR00040">
    <property type="entry name" value="HTHMERR"/>
</dbReference>
<dbReference type="InterPro" id="IPR047057">
    <property type="entry name" value="MerR_fam"/>
</dbReference>
<dbReference type="EMBL" id="CP159578">
    <property type="protein sequence ID" value="XCJ79406.1"/>
    <property type="molecule type" value="Genomic_DNA"/>
</dbReference>
<dbReference type="SUPFAM" id="SSF46955">
    <property type="entry name" value="Putative DNA-binding domain"/>
    <property type="match status" value="1"/>
</dbReference>
<dbReference type="GO" id="GO:0003700">
    <property type="term" value="F:DNA-binding transcription factor activity"/>
    <property type="evidence" value="ECO:0007669"/>
    <property type="project" value="InterPro"/>
</dbReference>
<dbReference type="AlphaFoldDB" id="A0AB74U6A8"/>
<organism evidence="5">
    <name type="scientific">Salinicola endophyticus</name>
    <dbReference type="NCBI Taxonomy" id="1949083"/>
    <lineage>
        <taxon>Bacteria</taxon>
        <taxon>Pseudomonadati</taxon>
        <taxon>Pseudomonadota</taxon>
        <taxon>Gammaproteobacteria</taxon>
        <taxon>Oceanospirillales</taxon>
        <taxon>Halomonadaceae</taxon>
        <taxon>Salinicola</taxon>
    </lineage>
</organism>
<dbReference type="Pfam" id="PF00376">
    <property type="entry name" value="MerR"/>
    <property type="match status" value="1"/>
</dbReference>
<gene>
    <name evidence="5" type="ORF">ABV408_18485</name>
</gene>
<dbReference type="CDD" id="cd04785">
    <property type="entry name" value="HTH_CadR-PbrR-like"/>
    <property type="match status" value="1"/>
</dbReference>
<evidence type="ECO:0000313" key="5">
    <source>
        <dbReference type="EMBL" id="XCJ79406.1"/>
    </source>
</evidence>
<dbReference type="InterPro" id="IPR009061">
    <property type="entry name" value="DNA-bd_dom_put_sf"/>
</dbReference>
<evidence type="ECO:0000256" key="3">
    <source>
        <dbReference type="ARBA" id="ARBA00023163"/>
    </source>
</evidence>
<accession>A0AB74U6A8</accession>